<keyword evidence="3" id="KW-0547">Nucleotide-binding</keyword>
<sequence length="88" mass="9746">MRSSFNRTPSDSESFIIDDENDKLSELQLWSFDSVLFATKGFSDSELISGVGSGPVYKGTAFDGQDIAVKRLSRSSGQGIEEFRNEEK</sequence>
<keyword evidence="2" id="KW-0808">Transferase</keyword>
<dbReference type="SUPFAM" id="SSF56112">
    <property type="entry name" value="Protein kinase-like (PK-like)"/>
    <property type="match status" value="1"/>
</dbReference>
<dbReference type="Proteomes" id="UP000734854">
    <property type="component" value="Unassembled WGS sequence"/>
</dbReference>
<keyword evidence="7" id="KW-1185">Reference proteome</keyword>
<evidence type="ECO:0000256" key="4">
    <source>
        <dbReference type="ARBA" id="ARBA00022777"/>
    </source>
</evidence>
<evidence type="ECO:0000313" key="6">
    <source>
        <dbReference type="EMBL" id="KAG6517905.1"/>
    </source>
</evidence>
<dbReference type="AlphaFoldDB" id="A0A8J5H862"/>
<protein>
    <submittedName>
        <fullName evidence="6">Uncharacterized protein</fullName>
    </submittedName>
</protein>
<evidence type="ECO:0000256" key="1">
    <source>
        <dbReference type="ARBA" id="ARBA00022527"/>
    </source>
</evidence>
<comment type="caution">
    <text evidence="6">The sequence shown here is derived from an EMBL/GenBank/DDBJ whole genome shotgun (WGS) entry which is preliminary data.</text>
</comment>
<name>A0A8J5H862_ZINOF</name>
<evidence type="ECO:0000313" key="7">
    <source>
        <dbReference type="Proteomes" id="UP000734854"/>
    </source>
</evidence>
<organism evidence="6 7">
    <name type="scientific">Zingiber officinale</name>
    <name type="common">Ginger</name>
    <name type="synonym">Amomum zingiber</name>
    <dbReference type="NCBI Taxonomy" id="94328"/>
    <lineage>
        <taxon>Eukaryota</taxon>
        <taxon>Viridiplantae</taxon>
        <taxon>Streptophyta</taxon>
        <taxon>Embryophyta</taxon>
        <taxon>Tracheophyta</taxon>
        <taxon>Spermatophyta</taxon>
        <taxon>Magnoliopsida</taxon>
        <taxon>Liliopsida</taxon>
        <taxon>Zingiberales</taxon>
        <taxon>Zingiberaceae</taxon>
        <taxon>Zingiber</taxon>
    </lineage>
</organism>
<evidence type="ECO:0000256" key="5">
    <source>
        <dbReference type="ARBA" id="ARBA00022840"/>
    </source>
</evidence>
<proteinExistence type="predicted"/>
<accession>A0A8J5H862</accession>
<keyword evidence="5" id="KW-0067">ATP-binding</keyword>
<keyword evidence="1" id="KW-0723">Serine/threonine-protein kinase</keyword>
<evidence type="ECO:0000256" key="3">
    <source>
        <dbReference type="ARBA" id="ARBA00022741"/>
    </source>
</evidence>
<keyword evidence="4" id="KW-0418">Kinase</keyword>
<evidence type="ECO:0000256" key="2">
    <source>
        <dbReference type="ARBA" id="ARBA00022679"/>
    </source>
</evidence>
<dbReference type="GO" id="GO:0004674">
    <property type="term" value="F:protein serine/threonine kinase activity"/>
    <property type="evidence" value="ECO:0007669"/>
    <property type="project" value="UniProtKB-KW"/>
</dbReference>
<dbReference type="InterPro" id="IPR011009">
    <property type="entry name" value="Kinase-like_dom_sf"/>
</dbReference>
<reference evidence="6 7" key="1">
    <citation type="submission" date="2020-08" db="EMBL/GenBank/DDBJ databases">
        <title>Plant Genome Project.</title>
        <authorList>
            <person name="Zhang R.-G."/>
        </authorList>
    </citation>
    <scope>NUCLEOTIDE SEQUENCE [LARGE SCALE GENOMIC DNA]</scope>
    <source>
        <tissue evidence="6">Rhizome</tissue>
    </source>
</reference>
<dbReference type="EMBL" id="JACMSC010000006">
    <property type="protein sequence ID" value="KAG6517905.1"/>
    <property type="molecule type" value="Genomic_DNA"/>
</dbReference>
<dbReference type="PANTHER" id="PTHR27002">
    <property type="entry name" value="RECEPTOR-LIKE SERINE/THREONINE-PROTEIN KINASE SD1-8"/>
    <property type="match status" value="1"/>
</dbReference>
<gene>
    <name evidence="6" type="ORF">ZIOFF_021304</name>
</gene>
<dbReference type="GO" id="GO:0005886">
    <property type="term" value="C:plasma membrane"/>
    <property type="evidence" value="ECO:0007669"/>
    <property type="project" value="TreeGrafter"/>
</dbReference>
<dbReference type="GO" id="GO:0005524">
    <property type="term" value="F:ATP binding"/>
    <property type="evidence" value="ECO:0007669"/>
    <property type="project" value="UniProtKB-KW"/>
</dbReference>
<dbReference type="Gene3D" id="3.30.200.20">
    <property type="entry name" value="Phosphorylase Kinase, domain 1"/>
    <property type="match status" value="1"/>
</dbReference>